<dbReference type="OrthoDB" id="5574452at2759"/>
<dbReference type="InterPro" id="IPR049342">
    <property type="entry name" value="TRAF1-6_MATH_dom"/>
</dbReference>
<evidence type="ECO:0000313" key="4">
    <source>
        <dbReference type="EMBL" id="CAF3852515.1"/>
    </source>
</evidence>
<dbReference type="EMBL" id="CAJOBC010005120">
    <property type="protein sequence ID" value="CAF3852515.1"/>
    <property type="molecule type" value="Genomic_DNA"/>
</dbReference>
<name>A0A814N1H3_9BILA</name>
<dbReference type="SUPFAM" id="SSF49599">
    <property type="entry name" value="TRAF domain-like"/>
    <property type="match status" value="2"/>
</dbReference>
<sequence length="738" mass="85609">MNQNSQQQHLQQSLNCYTDYSWKISGLKSKFLVAQSQGQIFTYSPVIPILPLDNKMCLRLCLHKDPHQTNLCVFSRSMPTITSRCQVQQNESFEQHMISSRENDFNGSFNQRESSIKAAFCLYDQSGGENHIIDSFCFNDNLSPFQESTTSTNIVECIPKIYPLPVIHDHGSPYIKDDSVHIKCLFSAYSISQCSNYHIFFVGLHTNEHTKYIKEKYPTQIEYFDKIDEAIIWIHLTSSRDKIYLILSDHYAKITVSRIYNLPQLNTIFIYKTSNNDDIILDDLKNEYPKMRTFHQDNLVDIINSLILRIDNQYIQTTNSDDQSVLLETQSIIIKDSLENSMRKGQQYLEDEETNYGESEQNVLSSTVNQNTLAKPTIQANNMKDNNSSSQQRKVYDDLQRTNEKRMEEKKKQENVESEDLFVHTHPTATAASDLQAELQLCYETLTIVTAKVLRLLSEIDRLKKESLTQRCVLQANVEEYKHIKELFNQSNNNRNQLASELVTLDQESTAVKQKLESLQSILNDGLFVWKIRNVPEIISNAQCQCQTSIDSSPFYSSPNGYKMRIKLYPNGHEKTKGFHMSLFLVMMSGEYDAIVHWPFTYEVTFCLFDQTEKRKHFIKSFRADPGSDSFQRPQSEMNIPIGILEFFSLPIPNGSDYFLEDTMFIGALVDFQNLSKDIRPYVFEMDLGLPSYVRQRIIHEEVTKLEDKEQNQPILPPLHLYRQAQERFSCNLDDFVA</sequence>
<evidence type="ECO:0000256" key="1">
    <source>
        <dbReference type="SAM" id="MobiDB-lite"/>
    </source>
</evidence>
<feature type="compositionally biased region" description="Polar residues" evidence="1">
    <location>
        <begin position="380"/>
        <end position="393"/>
    </location>
</feature>
<feature type="region of interest" description="Disordered" evidence="1">
    <location>
        <begin position="380"/>
        <end position="399"/>
    </location>
</feature>
<protein>
    <recommendedName>
        <fullName evidence="2">MATH domain-containing protein</fullName>
    </recommendedName>
</protein>
<dbReference type="PROSITE" id="PS50144">
    <property type="entry name" value="MATH"/>
    <property type="match status" value="1"/>
</dbReference>
<dbReference type="Gene3D" id="2.60.210.10">
    <property type="entry name" value="Apoptosis, Tumor Necrosis Factor Receptor Associated Protein 2, Chain A"/>
    <property type="match status" value="2"/>
</dbReference>
<evidence type="ECO:0000313" key="3">
    <source>
        <dbReference type="EMBL" id="CAF1086972.1"/>
    </source>
</evidence>
<organism evidence="3 5">
    <name type="scientific">Didymodactylos carnosus</name>
    <dbReference type="NCBI Taxonomy" id="1234261"/>
    <lineage>
        <taxon>Eukaryota</taxon>
        <taxon>Metazoa</taxon>
        <taxon>Spiralia</taxon>
        <taxon>Gnathifera</taxon>
        <taxon>Rotifera</taxon>
        <taxon>Eurotatoria</taxon>
        <taxon>Bdelloidea</taxon>
        <taxon>Philodinida</taxon>
        <taxon>Philodinidae</taxon>
        <taxon>Didymodactylos</taxon>
    </lineage>
</organism>
<comment type="caution">
    <text evidence="3">The sequence shown here is derived from an EMBL/GenBank/DDBJ whole genome shotgun (WGS) entry which is preliminary data.</text>
</comment>
<dbReference type="GO" id="GO:0043122">
    <property type="term" value="P:regulation of canonical NF-kappaB signal transduction"/>
    <property type="evidence" value="ECO:0007669"/>
    <property type="project" value="TreeGrafter"/>
</dbReference>
<feature type="domain" description="MATH" evidence="2">
    <location>
        <begin position="525"/>
        <end position="670"/>
    </location>
</feature>
<evidence type="ECO:0000313" key="5">
    <source>
        <dbReference type="Proteomes" id="UP000663829"/>
    </source>
</evidence>
<dbReference type="InterPro" id="IPR008974">
    <property type="entry name" value="TRAF-like"/>
</dbReference>
<dbReference type="Proteomes" id="UP000681722">
    <property type="component" value="Unassembled WGS sequence"/>
</dbReference>
<accession>A0A814N1H3</accession>
<dbReference type="Pfam" id="PF21355">
    <property type="entry name" value="TRAF-mep_MATH"/>
    <property type="match status" value="1"/>
</dbReference>
<dbReference type="Proteomes" id="UP000663829">
    <property type="component" value="Unassembled WGS sequence"/>
</dbReference>
<dbReference type="InterPro" id="IPR002083">
    <property type="entry name" value="MATH/TRAF_dom"/>
</dbReference>
<dbReference type="PANTHER" id="PTHR10131">
    <property type="entry name" value="TNF RECEPTOR ASSOCIATED FACTOR"/>
    <property type="match status" value="1"/>
</dbReference>
<dbReference type="AlphaFoldDB" id="A0A814N1H3"/>
<proteinExistence type="predicted"/>
<evidence type="ECO:0000259" key="2">
    <source>
        <dbReference type="PROSITE" id="PS50144"/>
    </source>
</evidence>
<keyword evidence="5" id="KW-1185">Reference proteome</keyword>
<reference evidence="3" key="1">
    <citation type="submission" date="2021-02" db="EMBL/GenBank/DDBJ databases">
        <authorList>
            <person name="Nowell W R."/>
        </authorList>
    </citation>
    <scope>NUCLEOTIDE SEQUENCE</scope>
</reference>
<dbReference type="PANTHER" id="PTHR10131:SF94">
    <property type="entry name" value="TNF RECEPTOR-ASSOCIATED FACTOR 4"/>
    <property type="match status" value="1"/>
</dbReference>
<dbReference type="EMBL" id="CAJNOQ010005120">
    <property type="protein sequence ID" value="CAF1086972.1"/>
    <property type="molecule type" value="Genomic_DNA"/>
</dbReference>
<feature type="non-terminal residue" evidence="3">
    <location>
        <position position="1"/>
    </location>
</feature>
<gene>
    <name evidence="3" type="ORF">GPM918_LOCUS18057</name>
    <name evidence="4" type="ORF">SRO942_LOCUS18054</name>
</gene>
<dbReference type="SMART" id="SM00061">
    <property type="entry name" value="MATH"/>
    <property type="match status" value="1"/>
</dbReference>